<reference evidence="2 3" key="1">
    <citation type="submission" date="2017-04" db="EMBL/GenBank/DDBJ databases">
        <title>Draft genome sequence of Marssonina coronaria NL1: causal agent of apple blotch.</title>
        <authorList>
            <person name="Cheng Q."/>
        </authorList>
    </citation>
    <scope>NUCLEOTIDE SEQUENCE [LARGE SCALE GENOMIC DNA]</scope>
    <source>
        <strain evidence="2 3">NL1</strain>
    </source>
</reference>
<evidence type="ECO:0000313" key="3">
    <source>
        <dbReference type="Proteomes" id="UP000242519"/>
    </source>
</evidence>
<evidence type="ECO:0000256" key="1">
    <source>
        <dbReference type="SAM" id="MobiDB-lite"/>
    </source>
</evidence>
<dbReference type="EMBL" id="MZNU01000409">
    <property type="protein sequence ID" value="OWO98126.1"/>
    <property type="molecule type" value="Genomic_DNA"/>
</dbReference>
<gene>
    <name evidence="2" type="ORF">B2J93_4779</name>
</gene>
<dbReference type="AlphaFoldDB" id="A0A218YTX6"/>
<keyword evidence="3" id="KW-1185">Reference proteome</keyword>
<organism evidence="2 3">
    <name type="scientific">Diplocarpon coronariae</name>
    <dbReference type="NCBI Taxonomy" id="2795749"/>
    <lineage>
        <taxon>Eukaryota</taxon>
        <taxon>Fungi</taxon>
        <taxon>Dikarya</taxon>
        <taxon>Ascomycota</taxon>
        <taxon>Pezizomycotina</taxon>
        <taxon>Leotiomycetes</taxon>
        <taxon>Helotiales</taxon>
        <taxon>Drepanopezizaceae</taxon>
        <taxon>Diplocarpon</taxon>
    </lineage>
</organism>
<dbReference type="InParanoid" id="A0A218YTX6"/>
<proteinExistence type="predicted"/>
<name>A0A218YTX6_9HELO</name>
<feature type="region of interest" description="Disordered" evidence="1">
    <location>
        <begin position="1"/>
        <end position="29"/>
    </location>
</feature>
<sequence>MLQTVLRDVGSTDNAGRAPGPRLHGDTSLAGCNPVVMGGGHAATALGSTGTPPEQSLGQGAVFEELFSSSEAKRGLGQKGLKQVEDSIGIPLEGRRWM</sequence>
<accession>A0A218YTX6</accession>
<evidence type="ECO:0000313" key="2">
    <source>
        <dbReference type="EMBL" id="OWO98126.1"/>
    </source>
</evidence>
<dbReference type="Proteomes" id="UP000242519">
    <property type="component" value="Unassembled WGS sequence"/>
</dbReference>
<protein>
    <submittedName>
        <fullName evidence="2">L domain-like protein</fullName>
    </submittedName>
</protein>
<feature type="region of interest" description="Disordered" evidence="1">
    <location>
        <begin position="74"/>
        <end position="98"/>
    </location>
</feature>
<comment type="caution">
    <text evidence="2">The sequence shown here is derived from an EMBL/GenBank/DDBJ whole genome shotgun (WGS) entry which is preliminary data.</text>
</comment>